<dbReference type="GO" id="GO:0046982">
    <property type="term" value="F:protein heterodimerization activity"/>
    <property type="evidence" value="ECO:0007669"/>
    <property type="project" value="InterPro"/>
</dbReference>
<dbReference type="Gene3D" id="1.10.20.10">
    <property type="entry name" value="Histone, subunit A"/>
    <property type="match status" value="1"/>
</dbReference>
<dbReference type="EMBL" id="SWLB01000001">
    <property type="protein sequence ID" value="KAF3341444.1"/>
    <property type="molecule type" value="Genomic_DNA"/>
</dbReference>
<reference evidence="2" key="1">
    <citation type="submission" date="2020-01" db="EMBL/GenBank/DDBJ databases">
        <title>Genome sequence of Kobresia littledalei, the first chromosome-level genome in the family Cyperaceae.</title>
        <authorList>
            <person name="Qu G."/>
        </authorList>
    </citation>
    <scope>NUCLEOTIDE SEQUENCE</scope>
    <source>
        <strain evidence="2">C.B.Clarke</strain>
        <tissue evidence="2">Leaf</tissue>
    </source>
</reference>
<keyword evidence="3" id="KW-1185">Reference proteome</keyword>
<gene>
    <name evidence="2" type="ORF">FCM35_KLT00082</name>
</gene>
<evidence type="ECO:0000313" key="2">
    <source>
        <dbReference type="EMBL" id="KAF3341444.1"/>
    </source>
</evidence>
<dbReference type="Pfam" id="PF00808">
    <property type="entry name" value="CBFD_NFYB_HMF"/>
    <property type="match status" value="1"/>
</dbReference>
<protein>
    <submittedName>
        <fullName evidence="2">Nuclear transcription factor Y subunit B-5</fullName>
    </submittedName>
</protein>
<dbReference type="Proteomes" id="UP000623129">
    <property type="component" value="Unassembled WGS sequence"/>
</dbReference>
<accession>A0A833W2Y8</accession>
<comment type="caution">
    <text evidence="2">The sequence shown here is derived from an EMBL/GenBank/DDBJ whole genome shotgun (WGS) entry which is preliminary data.</text>
</comment>
<evidence type="ECO:0000313" key="3">
    <source>
        <dbReference type="Proteomes" id="UP000623129"/>
    </source>
</evidence>
<feature type="domain" description="Transcription factor CBF/NF-Y/archaeal histone" evidence="1">
    <location>
        <begin position="44"/>
        <end position="105"/>
    </location>
</feature>
<dbReference type="InterPro" id="IPR003958">
    <property type="entry name" value="CBFA_NFYB_domain"/>
</dbReference>
<dbReference type="SUPFAM" id="SSF47113">
    <property type="entry name" value="Histone-fold"/>
    <property type="match status" value="1"/>
</dbReference>
<sequence>MPYASFCSIQPLACDDCRDCSSTDAEVEEEWIQQQQRKPFLSSTRVVNVMESITKPADYMISNDAKKLMYDCAAKFVEVVFGEAKAIRRQRGDDIFTGDHLVEALGNIGLFDQYGYLSAFIQVYRYSEHDHYRAMINNANRQTNQPQLIGTALMELQGNNSGHPDTYLVDQVHGAMVNENAESDQQLPIGPLGTVLMEQQGNNHGHPNPYFMDHVHGAMINENAQIDQPLPIGPIGTVLMEEHGNNPGPSDPYLVDHFQRAMVNRNTPIDHHHTYLMDHVHRAMLNANAQIDQPQPVGEAFVEQHGNNPGHPNPHLFYPGVHMQLPQPVPPHFHIPPMQRMHVPLFDLGMPVLSRSFVHHSQVVFSINNPGPLLLPQQAPPAVPHMLLLNALGAGALPFEQPEEEEVPDLIMYEEEDDEDCTSDISEVE</sequence>
<evidence type="ECO:0000259" key="1">
    <source>
        <dbReference type="Pfam" id="PF00808"/>
    </source>
</evidence>
<name>A0A833W2Y8_9POAL</name>
<organism evidence="2 3">
    <name type="scientific">Carex littledalei</name>
    <dbReference type="NCBI Taxonomy" id="544730"/>
    <lineage>
        <taxon>Eukaryota</taxon>
        <taxon>Viridiplantae</taxon>
        <taxon>Streptophyta</taxon>
        <taxon>Embryophyta</taxon>
        <taxon>Tracheophyta</taxon>
        <taxon>Spermatophyta</taxon>
        <taxon>Magnoliopsida</taxon>
        <taxon>Liliopsida</taxon>
        <taxon>Poales</taxon>
        <taxon>Cyperaceae</taxon>
        <taxon>Cyperoideae</taxon>
        <taxon>Cariceae</taxon>
        <taxon>Carex</taxon>
        <taxon>Carex subgen. Euthyceras</taxon>
    </lineage>
</organism>
<dbReference type="InterPro" id="IPR009072">
    <property type="entry name" value="Histone-fold"/>
</dbReference>
<proteinExistence type="predicted"/>
<dbReference type="AlphaFoldDB" id="A0A833W2Y8"/>